<evidence type="ECO:0000313" key="2">
    <source>
        <dbReference type="Proteomes" id="UP001596183"/>
    </source>
</evidence>
<sequence>MSAPTITVDASTADPLAELWFVEPPGFLPLPLDALLPGPDSLAGDRLRAAAAPLVDTAPDEASRQQFIAAFATGQQLLAALREVGTVHCSVGLHRDDVSGAGGHGGAVVAGPLFSLFTISWRETAPAPRGVTAARAVTAVGGHTGVEFVELPAGPAAFSESTSTPGSGSGLPRRPLLQVHAHLPHPDCRRLAVLTLTTTAPARREEYRAILRAIAESVSFESPG</sequence>
<evidence type="ECO:0000313" key="1">
    <source>
        <dbReference type="EMBL" id="MFC5668882.1"/>
    </source>
</evidence>
<reference evidence="2" key="1">
    <citation type="journal article" date="2019" name="Int. J. Syst. Evol. Microbiol.">
        <title>The Global Catalogue of Microorganisms (GCM) 10K type strain sequencing project: providing services to taxonomists for standard genome sequencing and annotation.</title>
        <authorList>
            <consortium name="The Broad Institute Genomics Platform"/>
            <consortium name="The Broad Institute Genome Sequencing Center for Infectious Disease"/>
            <person name="Wu L."/>
            <person name="Ma J."/>
        </authorList>
    </citation>
    <scope>NUCLEOTIDE SEQUENCE [LARGE SCALE GENOMIC DNA]</scope>
    <source>
        <strain evidence="2">JCM 13852</strain>
    </source>
</reference>
<comment type="caution">
    <text evidence="1">The sequence shown here is derived from an EMBL/GenBank/DDBJ whole genome shotgun (WGS) entry which is preliminary data.</text>
</comment>
<name>A0ABW0XGH5_9ACTN</name>
<protein>
    <submittedName>
        <fullName evidence="1">Uncharacterized protein</fullName>
    </submittedName>
</protein>
<organism evidence="1 2">
    <name type="scientific">Streptomyces incanus</name>
    <dbReference type="NCBI Taxonomy" id="887453"/>
    <lineage>
        <taxon>Bacteria</taxon>
        <taxon>Bacillati</taxon>
        <taxon>Actinomycetota</taxon>
        <taxon>Actinomycetes</taxon>
        <taxon>Kitasatosporales</taxon>
        <taxon>Streptomycetaceae</taxon>
        <taxon>Streptomyces</taxon>
    </lineage>
</organism>
<keyword evidence="2" id="KW-1185">Reference proteome</keyword>
<accession>A0ABW0XGH5</accession>
<dbReference type="Proteomes" id="UP001596183">
    <property type="component" value="Unassembled WGS sequence"/>
</dbReference>
<dbReference type="EMBL" id="JBHSPC010000007">
    <property type="protein sequence ID" value="MFC5668882.1"/>
    <property type="molecule type" value="Genomic_DNA"/>
</dbReference>
<proteinExistence type="predicted"/>
<dbReference type="RefSeq" id="WP_381204481.1">
    <property type="nucleotide sequence ID" value="NZ_JBHSPC010000007.1"/>
</dbReference>
<gene>
    <name evidence="1" type="ORF">ACFP2V_01755</name>
</gene>